<proteinExistence type="predicted"/>
<dbReference type="GO" id="GO:0001731">
    <property type="term" value="P:formation of translation preinitiation complex"/>
    <property type="evidence" value="ECO:0007669"/>
    <property type="project" value="TreeGrafter"/>
</dbReference>
<dbReference type="InterPro" id="IPR036974">
    <property type="entry name" value="PUA_sf"/>
</dbReference>
<organism evidence="2 3">
    <name type="scientific">Quillaja saponaria</name>
    <name type="common">Soap bark tree</name>
    <dbReference type="NCBI Taxonomy" id="32244"/>
    <lineage>
        <taxon>Eukaryota</taxon>
        <taxon>Viridiplantae</taxon>
        <taxon>Streptophyta</taxon>
        <taxon>Embryophyta</taxon>
        <taxon>Tracheophyta</taxon>
        <taxon>Spermatophyta</taxon>
        <taxon>Magnoliopsida</taxon>
        <taxon>eudicotyledons</taxon>
        <taxon>Gunneridae</taxon>
        <taxon>Pentapetalae</taxon>
        <taxon>rosids</taxon>
        <taxon>fabids</taxon>
        <taxon>Fabales</taxon>
        <taxon>Quillajaceae</taxon>
        <taxon>Quillaja</taxon>
    </lineage>
</organism>
<dbReference type="KEGG" id="qsa:O6P43_011079"/>
<dbReference type="Gene3D" id="2.30.130.10">
    <property type="entry name" value="PUA domain"/>
    <property type="match status" value="1"/>
</dbReference>
<dbReference type="PANTHER" id="PTHR22798:SF0">
    <property type="entry name" value="MALIGNANT T-CELL-AMPLIFIED SEQUENCE 1"/>
    <property type="match status" value="1"/>
</dbReference>
<dbReference type="InterPro" id="IPR015947">
    <property type="entry name" value="PUA-like_sf"/>
</dbReference>
<evidence type="ECO:0000313" key="2">
    <source>
        <dbReference type="EMBL" id="KAJ7973322.1"/>
    </source>
</evidence>
<keyword evidence="3" id="KW-1185">Reference proteome</keyword>
<dbReference type="AlphaFoldDB" id="A0AAD7Q1U9"/>
<dbReference type="Proteomes" id="UP001163823">
    <property type="component" value="Chromosome 4"/>
</dbReference>
<evidence type="ECO:0000313" key="3">
    <source>
        <dbReference type="Proteomes" id="UP001163823"/>
    </source>
</evidence>
<protein>
    <submittedName>
        <fullName evidence="2">Malignant T-cell-amplified sequence 1-like</fullName>
    </submittedName>
</protein>
<gene>
    <name evidence="2" type="ORF">O6P43_011079</name>
</gene>
<comment type="caution">
    <text evidence="2">The sequence shown here is derived from an EMBL/GenBank/DDBJ whole genome shotgun (WGS) entry which is preliminary data.</text>
</comment>
<sequence>MFKKFSSDEVSAQNQVKASVQRRIQQSIAVRDPNIMKKLQVDRGAIKFVLAGANIVCPGLTSPGGALDEEVEAETPVAIIALAIGFTKMSAKDIKKQSTKE</sequence>
<dbReference type="NCBIfam" id="TIGR00451">
    <property type="entry name" value="unchar_dom_2"/>
    <property type="match status" value="1"/>
</dbReference>
<dbReference type="InterPro" id="IPR016437">
    <property type="entry name" value="MCT-1/Tma20"/>
</dbReference>
<dbReference type="InterPro" id="IPR002478">
    <property type="entry name" value="PUA"/>
</dbReference>
<dbReference type="PROSITE" id="PS50890">
    <property type="entry name" value="PUA"/>
    <property type="match status" value="1"/>
</dbReference>
<evidence type="ECO:0000259" key="1">
    <source>
        <dbReference type="Pfam" id="PF01472"/>
    </source>
</evidence>
<dbReference type="InterPro" id="IPR004521">
    <property type="entry name" value="Uncharacterised_CHP00451"/>
</dbReference>
<feature type="domain" description="PUA" evidence="1">
    <location>
        <begin position="37"/>
        <end position="96"/>
    </location>
</feature>
<dbReference type="SUPFAM" id="SSF88697">
    <property type="entry name" value="PUA domain-like"/>
    <property type="match status" value="1"/>
</dbReference>
<dbReference type="Pfam" id="PF01472">
    <property type="entry name" value="PUA"/>
    <property type="match status" value="1"/>
</dbReference>
<dbReference type="GO" id="GO:0003723">
    <property type="term" value="F:RNA binding"/>
    <property type="evidence" value="ECO:0007669"/>
    <property type="project" value="InterPro"/>
</dbReference>
<dbReference type="PANTHER" id="PTHR22798">
    <property type="entry name" value="MCT-1 PROTEIN"/>
    <property type="match status" value="1"/>
</dbReference>
<accession>A0AAD7Q1U9</accession>
<name>A0AAD7Q1U9_QUISA</name>
<reference evidence="2" key="1">
    <citation type="journal article" date="2023" name="Science">
        <title>Elucidation of the pathway for biosynthesis of saponin adjuvants from the soapbark tree.</title>
        <authorList>
            <person name="Reed J."/>
            <person name="Orme A."/>
            <person name="El-Demerdash A."/>
            <person name="Owen C."/>
            <person name="Martin L.B.B."/>
            <person name="Misra R.C."/>
            <person name="Kikuchi S."/>
            <person name="Rejzek M."/>
            <person name="Martin A.C."/>
            <person name="Harkess A."/>
            <person name="Leebens-Mack J."/>
            <person name="Louveau T."/>
            <person name="Stephenson M.J."/>
            <person name="Osbourn A."/>
        </authorList>
    </citation>
    <scope>NUCLEOTIDE SEQUENCE</scope>
    <source>
        <strain evidence="2">S10</strain>
    </source>
</reference>
<dbReference type="EMBL" id="JARAOO010000004">
    <property type="protein sequence ID" value="KAJ7973322.1"/>
    <property type="molecule type" value="Genomic_DNA"/>
</dbReference>